<name>A0A3G5AI61_9VIRU</name>
<gene>
    <name evidence="1" type="ORF">Sylvanvirus13_4</name>
</gene>
<accession>A0A3G5AI61</accession>
<proteinExistence type="predicted"/>
<sequence>MSTLVEIEQEINLIQGKQSEELPPSAMGDDSYLKSFECVDSDSPDEKEFKKRVQKERILEEYKLDKLQGVYTVPHDVAKKGYLQVTLNWNIPVSLLQQCDFLQHLADSREKADKDDTYNEFKPPSMEHHLVMSDLDISWSVMTIIHRESIRLKHGSTSTSSRITYTSSDVWALKSKYTQIYLIYEACSKLGFLKLLEYLTTVVKALNLKEFGFGKMSIAVLDNEVDPWITFWIQLCWLVWTHPILFKQDVFDCSINHIKDDAECVMRFRHICAKEIITNPVYKRMISIHYKNVYKTFLQDTVISSLIKWVEEEYYCNGIMKSRRVTKPEFGNESKDMFDNMVEGVLPSVDWSMVGKPQEKNRSDIGNKPYMIGVPLYHSDITLSVNSLDIFMLLSTNQLLREFQFMASNHLPWIDIATFPWKSTVEVEEKYKSNYQIYWTGSSVYELMRCTLDPGYTPVLSDLDFFVHHVPCIIDSLSLEPVQEKEPPLNGSTSTCALSATDELKEYVVQTIVDHLLSMSPNLNVYATKVMKPDRKKCIQYQLYQSCNPISLNVCFSSFQHVQTLLAFDFSHCCFSYSGDNFKKAATIIPLDDPRSGSVLSTHTLHGTRMAWDTFRTGVSFCQLYDSTKHAIWKTPLGNMNGDMYSRFFQRLYKFYKRGIQFDPPITLFIEKNMIKQPMSNESPTCHNFEPLPSLSDIYPTDAISKQMNVFVLLSKYKLDITQSNLVTIHHKRSHLTPDIVDSNTLVSSVSPKKARLVR</sequence>
<protein>
    <submittedName>
        <fullName evidence="1">Uncharacterized protein</fullName>
    </submittedName>
</protein>
<reference evidence="1" key="1">
    <citation type="submission" date="2018-10" db="EMBL/GenBank/DDBJ databases">
        <title>Hidden diversity of soil giant viruses.</title>
        <authorList>
            <person name="Schulz F."/>
            <person name="Alteio L."/>
            <person name="Goudeau D."/>
            <person name="Ryan E.M."/>
            <person name="Malmstrom R.R."/>
            <person name="Blanchard J."/>
            <person name="Woyke T."/>
        </authorList>
    </citation>
    <scope>NUCLEOTIDE SEQUENCE</scope>
    <source>
        <strain evidence="1">SYV1</strain>
    </source>
</reference>
<dbReference type="EMBL" id="MK072519">
    <property type="protein sequence ID" value="AYV86897.1"/>
    <property type="molecule type" value="Genomic_DNA"/>
</dbReference>
<evidence type="ECO:0000313" key="1">
    <source>
        <dbReference type="EMBL" id="AYV86897.1"/>
    </source>
</evidence>
<organism evidence="1">
    <name type="scientific">Sylvanvirus sp</name>
    <dbReference type="NCBI Taxonomy" id="2487774"/>
    <lineage>
        <taxon>Viruses</taxon>
    </lineage>
</organism>